<dbReference type="RefSeq" id="WP_111738928.1">
    <property type="nucleotide sequence ID" value="NZ_LR698987.1"/>
</dbReference>
<gene>
    <name evidence="1" type="ORF">NCTC12151_00234</name>
</gene>
<proteinExistence type="predicted"/>
<dbReference type="Proteomes" id="UP000249005">
    <property type="component" value="Chromosome 1"/>
</dbReference>
<evidence type="ECO:0000313" key="2">
    <source>
        <dbReference type="Proteomes" id="UP000249005"/>
    </source>
</evidence>
<protein>
    <submittedName>
        <fullName evidence="1">Uncharacterized protein</fullName>
    </submittedName>
</protein>
<accession>A0A2X4X5G8</accession>
<dbReference type="OrthoDB" id="5405605at2"/>
<dbReference type="EMBL" id="LS483470">
    <property type="protein sequence ID" value="SQI34765.1"/>
    <property type="molecule type" value="Genomic_DNA"/>
</dbReference>
<dbReference type="AlphaFoldDB" id="A0A2X4X5G8"/>
<evidence type="ECO:0000313" key="1">
    <source>
        <dbReference type="EMBL" id="SQI34765.1"/>
    </source>
</evidence>
<dbReference type="KEGG" id="lri:NCTC12151_00234"/>
<reference evidence="1 2" key="1">
    <citation type="submission" date="2018-06" db="EMBL/GenBank/DDBJ databases">
        <authorList>
            <consortium name="Pathogen Informatics"/>
            <person name="Doyle S."/>
        </authorList>
    </citation>
    <scope>NUCLEOTIDE SEQUENCE [LARGE SCALE GENOMIC DNA]</scope>
    <source>
        <strain evidence="1 2">NCTC12151</strain>
    </source>
</reference>
<name>A0A2X4X5G8_9GAMM</name>
<organism evidence="1 2">
    <name type="scientific">Leminorella richardii</name>
    <dbReference type="NCBI Taxonomy" id="158841"/>
    <lineage>
        <taxon>Bacteria</taxon>
        <taxon>Pseudomonadati</taxon>
        <taxon>Pseudomonadota</taxon>
        <taxon>Gammaproteobacteria</taxon>
        <taxon>Enterobacterales</taxon>
        <taxon>Budviciaceae</taxon>
        <taxon>Leminorella</taxon>
    </lineage>
</organism>
<keyword evidence="2" id="KW-1185">Reference proteome</keyword>
<sequence>MDYGRLSQDERDRLLKNDLSVEKVRFLEKYALHSSSDLKWYTTKNNTPARLYFSHHFVKTNGIMEILFHKYQFCFAKLKYFRANMQSYQPTKYNPAKGFIHTDMWDAEFFMHKRSKKQIDLRFLQQITELEVFLNLVEWLESLEEDNAL</sequence>